<evidence type="ECO:0000256" key="7">
    <source>
        <dbReference type="ARBA" id="ARBA00023136"/>
    </source>
</evidence>
<dbReference type="Pfam" id="PF01794">
    <property type="entry name" value="Ferric_reduct"/>
    <property type="match status" value="1"/>
</dbReference>
<keyword evidence="4 8" id="KW-0812">Transmembrane</keyword>
<keyword evidence="8" id="KW-0479">Metal-binding</keyword>
<sequence>MNWKTLEDTHLHHLKALVFLLALLPLALLLTAAWQDQLGANPIEKITHNTGYWTLTFLLISLGVTPLRQLSGASWLVRLRRMLGLFAFFYACLHFLTYLVLDQFFDWSAIAKDILKRPYITVGFAAFVLLIPLAVTSTNAMQRRLGGKNWKRLHRLVYLIATAGVVHFAWLVKKDLSRPLLFAGILALLLVLRWINKLKVARLSRSYSTV</sequence>
<keyword evidence="6 8" id="KW-0408">Iron</keyword>
<keyword evidence="5 8" id="KW-1133">Transmembrane helix</keyword>
<evidence type="ECO:0000256" key="5">
    <source>
        <dbReference type="ARBA" id="ARBA00022989"/>
    </source>
</evidence>
<keyword evidence="8" id="KW-1003">Cell membrane</keyword>
<keyword evidence="8" id="KW-0285">Flavoprotein</keyword>
<keyword evidence="8" id="KW-0288">FMN</keyword>
<keyword evidence="8" id="KW-0249">Electron transport</keyword>
<feature type="transmembrane region" description="Helical" evidence="8">
    <location>
        <begin position="176"/>
        <end position="195"/>
    </location>
</feature>
<dbReference type="PANTHER" id="PTHR36964:SF1">
    <property type="entry name" value="PROTEIN-METHIONINE-SULFOXIDE REDUCTASE HEME-BINDING SUBUNIT MSRQ"/>
    <property type="match status" value="1"/>
</dbReference>
<evidence type="ECO:0000256" key="3">
    <source>
        <dbReference type="ARBA" id="ARBA00022617"/>
    </source>
</evidence>
<reference evidence="10 11" key="1">
    <citation type="submission" date="2016-03" db="EMBL/GenBank/DDBJ databases">
        <authorList>
            <person name="Ploux O."/>
        </authorList>
    </citation>
    <scope>NUCLEOTIDE SEQUENCE [LARGE SCALE GENOMIC DNA]</scope>
    <source>
        <strain evidence="10 11">R-45371</strain>
    </source>
</reference>
<keyword evidence="2 8" id="KW-0813">Transport</keyword>
<dbReference type="EMBL" id="LUUH01000051">
    <property type="protein sequence ID" value="OAI04288.1"/>
    <property type="molecule type" value="Genomic_DNA"/>
</dbReference>
<protein>
    <recommendedName>
        <fullName evidence="8">Protein-methionine-sulfoxide reductase heme-binding subunit MsrQ</fullName>
    </recommendedName>
    <alternativeName>
        <fullName evidence="8">Flavocytochrome MsrQ</fullName>
    </alternativeName>
</protein>
<evidence type="ECO:0000313" key="11">
    <source>
        <dbReference type="Proteomes" id="UP000077763"/>
    </source>
</evidence>
<feature type="domain" description="Ferric oxidoreductase" evidence="9">
    <location>
        <begin position="53"/>
        <end position="164"/>
    </location>
</feature>
<evidence type="ECO:0000259" key="9">
    <source>
        <dbReference type="Pfam" id="PF01794"/>
    </source>
</evidence>
<evidence type="ECO:0000256" key="6">
    <source>
        <dbReference type="ARBA" id="ARBA00023004"/>
    </source>
</evidence>
<dbReference type="GO" id="GO:0009055">
    <property type="term" value="F:electron transfer activity"/>
    <property type="evidence" value="ECO:0007669"/>
    <property type="project" value="UniProtKB-UniRule"/>
</dbReference>
<comment type="cofactor">
    <cofactor evidence="8">
        <name>FMN</name>
        <dbReference type="ChEBI" id="CHEBI:58210"/>
    </cofactor>
    <text evidence="8">Binds 1 FMN per subunit.</text>
</comment>
<dbReference type="GO" id="GO:0030091">
    <property type="term" value="P:protein repair"/>
    <property type="evidence" value="ECO:0007669"/>
    <property type="project" value="UniProtKB-UniRule"/>
</dbReference>
<gene>
    <name evidence="8" type="primary">msrQ</name>
    <name evidence="10" type="ORF">A1353_13580</name>
</gene>
<feature type="transmembrane region" description="Helical" evidence="8">
    <location>
        <begin position="121"/>
        <end position="141"/>
    </location>
</feature>
<dbReference type="GO" id="GO:0020037">
    <property type="term" value="F:heme binding"/>
    <property type="evidence" value="ECO:0007669"/>
    <property type="project" value="UniProtKB-UniRule"/>
</dbReference>
<evidence type="ECO:0000313" key="10">
    <source>
        <dbReference type="EMBL" id="OAI04288.1"/>
    </source>
</evidence>
<comment type="function">
    <text evidence="8">Part of the MsrPQ system that repairs oxidized periplasmic proteins containing methionine sulfoxide residues (Met-O), using respiratory chain electrons. Thus protects these proteins from oxidative-stress damage caused by reactive species of oxygen and chlorine generated by the host defense mechanisms. MsrPQ is essential for the maintenance of envelope integrity under bleach stress, rescuing a wide series of structurally unrelated periplasmic proteins from methionine oxidation. MsrQ provides electrons for reduction to the reductase catalytic subunit MsrP, using the quinone pool of the respiratory chain.</text>
</comment>
<comment type="similarity">
    <text evidence="8">Belongs to the MsrQ family.</text>
</comment>
<evidence type="ECO:0000256" key="8">
    <source>
        <dbReference type="HAMAP-Rule" id="MF_01207"/>
    </source>
</evidence>
<dbReference type="PANTHER" id="PTHR36964">
    <property type="entry name" value="PROTEIN-METHIONINE-SULFOXIDE REDUCTASE HEME-BINDING SUBUNIT MSRQ"/>
    <property type="match status" value="1"/>
</dbReference>
<feature type="transmembrane region" description="Helical" evidence="8">
    <location>
        <begin position="51"/>
        <end position="70"/>
    </location>
</feature>
<dbReference type="AlphaFoldDB" id="A0A177MEV1"/>
<keyword evidence="3 8" id="KW-0349">Heme</keyword>
<dbReference type="InterPro" id="IPR022837">
    <property type="entry name" value="MsrQ-like"/>
</dbReference>
<evidence type="ECO:0000256" key="2">
    <source>
        <dbReference type="ARBA" id="ARBA00022448"/>
    </source>
</evidence>
<feature type="transmembrane region" description="Helical" evidence="8">
    <location>
        <begin position="82"/>
        <end position="101"/>
    </location>
</feature>
<comment type="subcellular location">
    <subcellularLocation>
        <location evidence="8">Cell membrane</location>
        <topology evidence="8">Multi-pass membrane protein</topology>
    </subcellularLocation>
    <subcellularLocation>
        <location evidence="1">Membrane</location>
        <topology evidence="1">Multi-pass membrane protein</topology>
    </subcellularLocation>
</comment>
<organism evidence="10 11">
    <name type="scientific">Methylomonas methanica</name>
    <dbReference type="NCBI Taxonomy" id="421"/>
    <lineage>
        <taxon>Bacteria</taxon>
        <taxon>Pseudomonadati</taxon>
        <taxon>Pseudomonadota</taxon>
        <taxon>Gammaproteobacteria</taxon>
        <taxon>Methylococcales</taxon>
        <taxon>Methylococcaceae</taxon>
        <taxon>Methylomonas</taxon>
    </lineage>
</organism>
<dbReference type="HAMAP" id="MF_01207">
    <property type="entry name" value="MsrQ"/>
    <property type="match status" value="1"/>
</dbReference>
<comment type="caution">
    <text evidence="8">Lacks conserved residue(s) required for the propagation of feature annotation.</text>
</comment>
<evidence type="ECO:0000256" key="1">
    <source>
        <dbReference type="ARBA" id="ARBA00004141"/>
    </source>
</evidence>
<dbReference type="GO" id="GO:0016679">
    <property type="term" value="F:oxidoreductase activity, acting on diphenols and related substances as donors"/>
    <property type="evidence" value="ECO:0007669"/>
    <property type="project" value="TreeGrafter"/>
</dbReference>
<dbReference type="InterPro" id="IPR013130">
    <property type="entry name" value="Fe3_Rdtase_TM_dom"/>
</dbReference>
<comment type="subunit">
    <text evidence="8">Heterodimer of a catalytic subunit (MsrP) and a heme-binding subunit (MsrQ).</text>
</comment>
<dbReference type="GO" id="GO:0046872">
    <property type="term" value="F:metal ion binding"/>
    <property type="evidence" value="ECO:0007669"/>
    <property type="project" value="UniProtKB-KW"/>
</dbReference>
<feature type="transmembrane region" description="Helical" evidence="8">
    <location>
        <begin position="153"/>
        <end position="170"/>
    </location>
</feature>
<evidence type="ECO:0000256" key="4">
    <source>
        <dbReference type="ARBA" id="ARBA00022692"/>
    </source>
</evidence>
<keyword evidence="7 8" id="KW-0472">Membrane</keyword>
<comment type="caution">
    <text evidence="10">The sequence shown here is derived from an EMBL/GenBank/DDBJ whole genome shotgun (WGS) entry which is preliminary data.</text>
</comment>
<dbReference type="Proteomes" id="UP000077763">
    <property type="component" value="Unassembled WGS sequence"/>
</dbReference>
<dbReference type="GO" id="GO:0010181">
    <property type="term" value="F:FMN binding"/>
    <property type="evidence" value="ECO:0007669"/>
    <property type="project" value="UniProtKB-UniRule"/>
</dbReference>
<accession>A0A177MEV1</accession>
<dbReference type="RefSeq" id="WP_064036741.1">
    <property type="nucleotide sequence ID" value="NZ_LUUH01000051.1"/>
</dbReference>
<proteinExistence type="inferred from homology"/>
<comment type="cofactor">
    <cofactor evidence="8">
        <name>heme b</name>
        <dbReference type="ChEBI" id="CHEBI:60344"/>
    </cofactor>
    <text evidence="8">Binds 1 heme b (iron(II)-protoporphyrin IX) group per subunit.</text>
</comment>
<name>A0A177MEV1_METMH</name>
<dbReference type="GO" id="GO:0005886">
    <property type="term" value="C:plasma membrane"/>
    <property type="evidence" value="ECO:0007669"/>
    <property type="project" value="UniProtKB-SubCell"/>
</dbReference>